<evidence type="ECO:0000313" key="2">
    <source>
        <dbReference type="Proteomes" id="UP000016801"/>
    </source>
</evidence>
<sequence>MIDDASKIINDHSVEGQQGYVFLGHDDARTIATFTVATYIVDTLSDKEYGYDIKLQLCRISTQETWTRTVLFFIANAKVVTFAEYHGVARLLDLAIQKLHNALCRFIIPTLECKIGRHSGLGALLLRTIGFREAEEGGGIVLAVCDAFLAPHCISTFANYNAQSFASHA</sequence>
<dbReference type="OrthoDB" id="9997739at2759"/>
<dbReference type="Proteomes" id="UP000016801">
    <property type="component" value="Unassembled WGS sequence"/>
</dbReference>
<proteinExistence type="predicted"/>
<protein>
    <submittedName>
        <fullName evidence="1">Uncharacterized protein</fullName>
    </submittedName>
</protein>
<dbReference type="HOGENOM" id="CLU_1578360_0_0_1"/>
<name>M1W262_CLAP2</name>
<dbReference type="AlphaFoldDB" id="M1W262"/>
<gene>
    <name evidence="1" type="ORF">CPUR_05404</name>
</gene>
<accession>M1W262</accession>
<dbReference type="EMBL" id="CAGA01000032">
    <property type="protein sequence ID" value="CCE31551.1"/>
    <property type="molecule type" value="Genomic_DNA"/>
</dbReference>
<dbReference type="VEuPathDB" id="FungiDB:CPUR_05404"/>
<keyword evidence="2" id="KW-1185">Reference proteome</keyword>
<evidence type="ECO:0000313" key="1">
    <source>
        <dbReference type="EMBL" id="CCE31551.1"/>
    </source>
</evidence>
<reference evidence="1 2" key="1">
    <citation type="journal article" date="2013" name="PLoS Genet.">
        <title>Plant-symbiotic fungi as chemical engineers: Multi-genome analysis of the Clavicipitaceae reveals dynamics of alkaloid loci.</title>
        <authorList>
            <person name="Schardl C.L."/>
            <person name="Young C.A."/>
            <person name="Hesse U."/>
            <person name="Amyotte S.G."/>
            <person name="Andreeva K."/>
            <person name="Calie P.J."/>
            <person name="Fleetwood D.J."/>
            <person name="Haws D.C."/>
            <person name="Moore N."/>
            <person name="Oeser B."/>
            <person name="Panaccione D.G."/>
            <person name="Schweri K.K."/>
            <person name="Voisey C.R."/>
            <person name="Farman M.L."/>
            <person name="Jaromczyk J.W."/>
            <person name="Roe B.A."/>
            <person name="O'Sullivan D.M."/>
            <person name="Scott B."/>
            <person name="Tudzynski P."/>
            <person name="An Z."/>
            <person name="Arnaoudova E.G."/>
            <person name="Bullock C.T."/>
            <person name="Charlton N.D."/>
            <person name="Chen L."/>
            <person name="Cox M."/>
            <person name="Dinkins R.D."/>
            <person name="Florea S."/>
            <person name="Glenn A.E."/>
            <person name="Gordon A."/>
            <person name="Gueldener U."/>
            <person name="Harris D.R."/>
            <person name="Hollin W."/>
            <person name="Jaromczyk J."/>
            <person name="Johnson R.D."/>
            <person name="Khan A.K."/>
            <person name="Leistner E."/>
            <person name="Leuchtmann A."/>
            <person name="Li C."/>
            <person name="Liu J."/>
            <person name="Liu J."/>
            <person name="Liu M."/>
            <person name="Mace W."/>
            <person name="Machado C."/>
            <person name="Nagabhyru P."/>
            <person name="Pan J."/>
            <person name="Schmid J."/>
            <person name="Sugawara K."/>
            <person name="Steiner U."/>
            <person name="Takach J.E."/>
            <person name="Tanaka E."/>
            <person name="Webb J.S."/>
            <person name="Wilson E.V."/>
            <person name="Wiseman J.L."/>
            <person name="Yoshida R."/>
            <person name="Zeng Z."/>
        </authorList>
    </citation>
    <scope>NUCLEOTIDE SEQUENCE [LARGE SCALE GENOMIC DNA]</scope>
    <source>
        <strain evidence="1 2">20.1</strain>
    </source>
</reference>
<organism evidence="1 2">
    <name type="scientific">Claviceps purpurea (strain 20.1)</name>
    <name type="common">Ergot fungus</name>
    <name type="synonym">Sphacelia segetum</name>
    <dbReference type="NCBI Taxonomy" id="1111077"/>
    <lineage>
        <taxon>Eukaryota</taxon>
        <taxon>Fungi</taxon>
        <taxon>Dikarya</taxon>
        <taxon>Ascomycota</taxon>
        <taxon>Pezizomycotina</taxon>
        <taxon>Sordariomycetes</taxon>
        <taxon>Hypocreomycetidae</taxon>
        <taxon>Hypocreales</taxon>
        <taxon>Clavicipitaceae</taxon>
        <taxon>Claviceps</taxon>
    </lineage>
</organism>
<comment type="caution">
    <text evidence="1">The sequence shown here is derived from an EMBL/GenBank/DDBJ whole genome shotgun (WGS) entry which is preliminary data.</text>
</comment>